<dbReference type="EMBL" id="VVIM01000007">
    <property type="protein sequence ID" value="KAB0796829.1"/>
    <property type="molecule type" value="Genomic_DNA"/>
</dbReference>
<evidence type="ECO:0000313" key="6">
    <source>
        <dbReference type="EMBL" id="KAB0796829.1"/>
    </source>
</evidence>
<dbReference type="Gene3D" id="3.40.50.150">
    <property type="entry name" value="Vaccinia Virus protein VP39"/>
    <property type="match status" value="1"/>
</dbReference>
<dbReference type="GO" id="GO:0010420">
    <property type="term" value="F:polyprenyldihydroxybenzoate methyltransferase activity"/>
    <property type="evidence" value="ECO:0007669"/>
    <property type="project" value="InterPro"/>
</dbReference>
<dbReference type="CDD" id="cd02440">
    <property type="entry name" value="AdoMet_MTases"/>
    <property type="match status" value="1"/>
</dbReference>
<dbReference type="GO" id="GO:0061542">
    <property type="term" value="F:3-demethylubiquinol 3-O-methyltransferase activity"/>
    <property type="evidence" value="ECO:0007669"/>
    <property type="project" value="InterPro"/>
</dbReference>
<dbReference type="AlphaFoldDB" id="A0A5N4AHQ6"/>
<dbReference type="Pfam" id="PF08241">
    <property type="entry name" value="Methyltransf_11"/>
    <property type="match status" value="1"/>
</dbReference>
<dbReference type="EMBL" id="VVIM01000004">
    <property type="protein sequence ID" value="KAB0800642.1"/>
    <property type="molecule type" value="Genomic_DNA"/>
</dbReference>
<protein>
    <recommendedName>
        <fullName evidence="5">Methyltransferase type 11 domain-containing protein</fullName>
    </recommendedName>
</protein>
<dbReference type="SUPFAM" id="SSF53335">
    <property type="entry name" value="S-adenosyl-L-methionine-dependent methyltransferases"/>
    <property type="match status" value="1"/>
</dbReference>
<evidence type="ECO:0000259" key="5">
    <source>
        <dbReference type="Pfam" id="PF08241"/>
    </source>
</evidence>
<keyword evidence="8" id="KW-1185">Reference proteome</keyword>
<comment type="caution">
    <text evidence="6">The sequence shown here is derived from an EMBL/GenBank/DDBJ whole genome shotgun (WGS) entry which is preliminary data.</text>
</comment>
<gene>
    <name evidence="7" type="ORF">PPYR_06382</name>
    <name evidence="6" type="ORF">PPYR_10890</name>
</gene>
<dbReference type="InterPro" id="IPR029063">
    <property type="entry name" value="SAM-dependent_MTases_sf"/>
</dbReference>
<evidence type="ECO:0000313" key="7">
    <source>
        <dbReference type="EMBL" id="KAB0800642.1"/>
    </source>
</evidence>
<dbReference type="OrthoDB" id="3265906at2759"/>
<organism evidence="6 8">
    <name type="scientific">Photinus pyralis</name>
    <name type="common">Common eastern firefly</name>
    <name type="synonym">Lampyris pyralis</name>
    <dbReference type="NCBI Taxonomy" id="7054"/>
    <lineage>
        <taxon>Eukaryota</taxon>
        <taxon>Metazoa</taxon>
        <taxon>Ecdysozoa</taxon>
        <taxon>Arthropoda</taxon>
        <taxon>Hexapoda</taxon>
        <taxon>Insecta</taxon>
        <taxon>Pterygota</taxon>
        <taxon>Neoptera</taxon>
        <taxon>Endopterygota</taxon>
        <taxon>Coleoptera</taxon>
        <taxon>Polyphaga</taxon>
        <taxon>Elateriformia</taxon>
        <taxon>Elateroidea</taxon>
        <taxon>Lampyridae</taxon>
        <taxon>Lampyrinae</taxon>
        <taxon>Photinus</taxon>
    </lineage>
</organism>
<dbReference type="GO" id="GO:0005739">
    <property type="term" value="C:mitochondrion"/>
    <property type="evidence" value="ECO:0007669"/>
    <property type="project" value="TreeGrafter"/>
</dbReference>
<dbReference type="NCBIfam" id="TIGR01983">
    <property type="entry name" value="UbiG"/>
    <property type="match status" value="1"/>
</dbReference>
<sequence length="260" mass="29339">MGSDAVTRATTVSEKEVLYFKQLCENWWDEDGEMLLLHKNSKLLAPYLRDCIIRNEQVTAEVAGSSTPLQNVKILEVGCGGGILSERIAEMGCELTAIDVTPELLELAKAHASTNPTTSKIRYMAESAENHAENNAQKYDVVVSSFVLEHVDDKDYFIKSCTKCLKPNGLLFLTAVSNSFWSWLINIKLFENVLGLIPKGMHDRKQCIAPQETQQLLISNNCEIIDVRGYLYNLLNRRFFWTPPSLASLLYIVQAKKNEF</sequence>
<feature type="domain" description="Methyltransferase type 11" evidence="5">
    <location>
        <begin position="75"/>
        <end position="173"/>
    </location>
</feature>
<reference evidence="6" key="2">
    <citation type="submission" date="2019-08" db="EMBL/GenBank/DDBJ databases">
        <authorList>
            <consortium name="Photinus pyralis genome working group"/>
            <person name="Fallon T.R."/>
            <person name="Sander Lower S.E."/>
            <person name="Weng J.-K."/>
        </authorList>
    </citation>
    <scope>NUCLEOTIDE SEQUENCE</scope>
    <source>
        <strain evidence="6">1611_PpyrPB1</strain>
        <tissue evidence="6">Whole body</tissue>
    </source>
</reference>
<dbReference type="InterPro" id="IPR013216">
    <property type="entry name" value="Methyltransf_11"/>
</dbReference>
<reference evidence="6 8" key="1">
    <citation type="journal article" date="2018" name="Elife">
        <title>Firefly genomes illuminate parallel origins of bioluminescence in beetles.</title>
        <authorList>
            <person name="Fallon T.R."/>
            <person name="Lower S.E."/>
            <person name="Chang C.H."/>
            <person name="Bessho-Uehara M."/>
            <person name="Martin G.J."/>
            <person name="Bewick A.J."/>
            <person name="Behringer M."/>
            <person name="Debat H.J."/>
            <person name="Wong I."/>
            <person name="Day J.C."/>
            <person name="Suvorov A."/>
            <person name="Silva C.J."/>
            <person name="Stanger-Hall K.F."/>
            <person name="Hall D.W."/>
            <person name="Schmitz R.J."/>
            <person name="Nelson D.R."/>
            <person name="Lewis S.M."/>
            <person name="Shigenobu S."/>
            <person name="Bybee S.M."/>
            <person name="Larracuente A.M."/>
            <person name="Oba Y."/>
            <person name="Weng J.K."/>
        </authorList>
    </citation>
    <scope>NUCLEOTIDE SEQUENCE [LARGE SCALE GENOMIC DNA]</scope>
    <source>
        <strain evidence="6">1611_PpyrPB1</strain>
        <tissue evidence="6">Whole body</tissue>
    </source>
</reference>
<keyword evidence="3" id="KW-0831">Ubiquinone biosynthesis</keyword>
<proteinExistence type="predicted"/>
<name>A0A5N4AHQ6_PHOPY</name>
<dbReference type="Proteomes" id="UP000327044">
    <property type="component" value="Unassembled WGS sequence"/>
</dbReference>
<dbReference type="InParanoid" id="A0A5N4AHQ6"/>
<dbReference type="GO" id="GO:0032259">
    <property type="term" value="P:methylation"/>
    <property type="evidence" value="ECO:0007669"/>
    <property type="project" value="UniProtKB-KW"/>
</dbReference>
<evidence type="ECO:0000256" key="3">
    <source>
        <dbReference type="ARBA" id="ARBA00022688"/>
    </source>
</evidence>
<dbReference type="PANTHER" id="PTHR43464:SF19">
    <property type="entry name" value="UBIQUINONE BIOSYNTHESIS O-METHYLTRANSFERASE, MITOCHONDRIAL"/>
    <property type="match status" value="1"/>
</dbReference>
<evidence type="ECO:0000256" key="1">
    <source>
        <dbReference type="ARBA" id="ARBA00022603"/>
    </source>
</evidence>
<keyword evidence="2" id="KW-0808">Transferase</keyword>
<evidence type="ECO:0000256" key="2">
    <source>
        <dbReference type="ARBA" id="ARBA00022679"/>
    </source>
</evidence>
<keyword evidence="4" id="KW-0949">S-adenosyl-L-methionine</keyword>
<dbReference type="PANTHER" id="PTHR43464">
    <property type="entry name" value="METHYLTRANSFERASE"/>
    <property type="match status" value="1"/>
</dbReference>
<evidence type="ECO:0000313" key="8">
    <source>
        <dbReference type="Proteomes" id="UP000327044"/>
    </source>
</evidence>
<accession>A0A5N4AHQ6</accession>
<dbReference type="InterPro" id="IPR010233">
    <property type="entry name" value="UbiG_MeTrfase"/>
</dbReference>
<evidence type="ECO:0000256" key="4">
    <source>
        <dbReference type="ARBA" id="ARBA00022691"/>
    </source>
</evidence>
<keyword evidence="1" id="KW-0489">Methyltransferase</keyword>